<organism evidence="3 4">
    <name type="scientific">Cladobotryum mycophilum</name>
    <dbReference type="NCBI Taxonomy" id="491253"/>
    <lineage>
        <taxon>Eukaryota</taxon>
        <taxon>Fungi</taxon>
        <taxon>Dikarya</taxon>
        <taxon>Ascomycota</taxon>
        <taxon>Pezizomycotina</taxon>
        <taxon>Sordariomycetes</taxon>
        <taxon>Hypocreomycetidae</taxon>
        <taxon>Hypocreales</taxon>
        <taxon>Hypocreaceae</taxon>
        <taxon>Cladobotryum</taxon>
    </lineage>
</organism>
<feature type="domain" description="F-box" evidence="2">
    <location>
        <begin position="11"/>
        <end position="46"/>
    </location>
</feature>
<evidence type="ECO:0000256" key="1">
    <source>
        <dbReference type="SAM" id="MobiDB-lite"/>
    </source>
</evidence>
<keyword evidence="4" id="KW-1185">Reference proteome</keyword>
<dbReference type="SUPFAM" id="SSF81383">
    <property type="entry name" value="F-box domain"/>
    <property type="match status" value="1"/>
</dbReference>
<evidence type="ECO:0000259" key="2">
    <source>
        <dbReference type="Pfam" id="PF12937"/>
    </source>
</evidence>
<dbReference type="EMBL" id="JAVFKD010000002">
    <property type="protein sequence ID" value="KAK5996648.1"/>
    <property type="molecule type" value="Genomic_DNA"/>
</dbReference>
<dbReference type="Proteomes" id="UP001338125">
    <property type="component" value="Unassembled WGS sequence"/>
</dbReference>
<gene>
    <name evidence="3" type="ORF">PT974_01986</name>
</gene>
<sequence>MSAQEKVMGLPELLTMILYHLDQRTSLTSAQRVCKEWHYLIKSTPSIQQALFLQPLPALLSKTTPVRNPLMAEIFPQWFQDFKVTEVFDDDDPGWTGYETEGVMTCKEFSELPIAKREHREALLRPGASWRRMLVQQPPLYTLGALKRRTTLGCTAAVRMWKFDQGLRLGAIYDVFFQAEYHTGMHMHWDGKIPLEEDYLAELGRKIPDPHHVREDNWGNEDEEPGHSEADLRGKRIYRPIRKALDLAVSYTLYTGYIGNHLTNWQALKKKYSYSVAARMRLTRWTIIGGKIKRRRHWSKYSNDSDDEFDHRKKRKTVAKEDR</sequence>
<dbReference type="CDD" id="cd09917">
    <property type="entry name" value="F-box_SF"/>
    <property type="match status" value="1"/>
</dbReference>
<accession>A0ABR0SWZ0</accession>
<dbReference type="InterPro" id="IPR036047">
    <property type="entry name" value="F-box-like_dom_sf"/>
</dbReference>
<comment type="caution">
    <text evidence="3">The sequence shown here is derived from an EMBL/GenBank/DDBJ whole genome shotgun (WGS) entry which is preliminary data.</text>
</comment>
<dbReference type="Pfam" id="PF12937">
    <property type="entry name" value="F-box-like"/>
    <property type="match status" value="1"/>
</dbReference>
<feature type="region of interest" description="Disordered" evidence="1">
    <location>
        <begin position="302"/>
        <end position="323"/>
    </location>
</feature>
<feature type="region of interest" description="Disordered" evidence="1">
    <location>
        <begin position="211"/>
        <end position="231"/>
    </location>
</feature>
<evidence type="ECO:0000313" key="4">
    <source>
        <dbReference type="Proteomes" id="UP001338125"/>
    </source>
</evidence>
<evidence type="ECO:0000313" key="3">
    <source>
        <dbReference type="EMBL" id="KAK5996648.1"/>
    </source>
</evidence>
<name>A0ABR0SWZ0_9HYPO</name>
<proteinExistence type="predicted"/>
<reference evidence="3 4" key="1">
    <citation type="submission" date="2024-01" db="EMBL/GenBank/DDBJ databases">
        <title>Complete genome of Cladobotryum mycophilum ATHUM6906.</title>
        <authorList>
            <person name="Christinaki A.C."/>
            <person name="Myridakis A.I."/>
            <person name="Kouvelis V.N."/>
        </authorList>
    </citation>
    <scope>NUCLEOTIDE SEQUENCE [LARGE SCALE GENOMIC DNA]</scope>
    <source>
        <strain evidence="3 4">ATHUM6906</strain>
    </source>
</reference>
<dbReference type="InterPro" id="IPR001810">
    <property type="entry name" value="F-box_dom"/>
</dbReference>
<protein>
    <recommendedName>
        <fullName evidence="2">F-box domain-containing protein</fullName>
    </recommendedName>
</protein>